<evidence type="ECO:0000256" key="7">
    <source>
        <dbReference type="ARBA" id="ARBA00022833"/>
    </source>
</evidence>
<comment type="function">
    <text evidence="2">Purine nucleoside enzyme that catalyzes the phosphorolysis of adenosine and inosine nucleosides, yielding D-ribose 1-phosphate and the respective free bases, adenine and hypoxanthine. Also catalyzes the phosphorolysis of S-methyl-5'-thioadenosine into adenine and S-methyl-5-thio-alpha-D-ribose 1-phosphate. Also has adenosine deaminase activity.</text>
</comment>
<comment type="catalytic activity">
    <reaction evidence="1">
        <text>inosine + phosphate = alpha-D-ribose 1-phosphate + hypoxanthine</text>
        <dbReference type="Rhea" id="RHEA:27646"/>
        <dbReference type="ChEBI" id="CHEBI:17368"/>
        <dbReference type="ChEBI" id="CHEBI:17596"/>
        <dbReference type="ChEBI" id="CHEBI:43474"/>
        <dbReference type="ChEBI" id="CHEBI:57720"/>
        <dbReference type="EC" id="2.4.2.1"/>
    </reaction>
    <physiologicalReaction direction="left-to-right" evidence="1">
        <dbReference type="Rhea" id="RHEA:27647"/>
    </physiologicalReaction>
</comment>
<protein>
    <recommendedName>
        <fullName evidence="12">Purine nucleoside phosphorylase</fullName>
    </recommendedName>
</protein>
<keyword evidence="5" id="KW-0479">Metal-binding</keyword>
<evidence type="ECO:0000256" key="9">
    <source>
        <dbReference type="ARBA" id="ARBA00047989"/>
    </source>
</evidence>
<keyword evidence="4" id="KW-0808">Transferase</keyword>
<gene>
    <name evidence="13" type="primary">pgeF</name>
    <name evidence="13" type="ORF">Bequi_01335</name>
</gene>
<evidence type="ECO:0000256" key="10">
    <source>
        <dbReference type="ARBA" id="ARBA00048968"/>
    </source>
</evidence>
<dbReference type="Proteomes" id="UP001203761">
    <property type="component" value="Unassembled WGS sequence"/>
</dbReference>
<evidence type="ECO:0000313" key="13">
    <source>
        <dbReference type="EMBL" id="MCL6422042.1"/>
    </source>
</evidence>
<comment type="catalytic activity">
    <reaction evidence="9">
        <text>adenosine + H2O + H(+) = inosine + NH4(+)</text>
        <dbReference type="Rhea" id="RHEA:24408"/>
        <dbReference type="ChEBI" id="CHEBI:15377"/>
        <dbReference type="ChEBI" id="CHEBI:15378"/>
        <dbReference type="ChEBI" id="CHEBI:16335"/>
        <dbReference type="ChEBI" id="CHEBI:17596"/>
        <dbReference type="ChEBI" id="CHEBI:28938"/>
        <dbReference type="EC" id="3.5.4.4"/>
    </reaction>
    <physiologicalReaction direction="left-to-right" evidence="9">
        <dbReference type="Rhea" id="RHEA:24409"/>
    </physiologicalReaction>
</comment>
<evidence type="ECO:0000256" key="6">
    <source>
        <dbReference type="ARBA" id="ARBA00022801"/>
    </source>
</evidence>
<accession>A0ABT0QWJ7</accession>
<evidence type="ECO:0000256" key="2">
    <source>
        <dbReference type="ARBA" id="ARBA00003215"/>
    </source>
</evidence>
<dbReference type="CDD" id="cd16833">
    <property type="entry name" value="YfiH"/>
    <property type="match status" value="1"/>
</dbReference>
<dbReference type="NCBIfam" id="TIGR00726">
    <property type="entry name" value="peptidoglycan editing factor PgeF"/>
    <property type="match status" value="1"/>
</dbReference>
<evidence type="ECO:0000256" key="12">
    <source>
        <dbReference type="RuleBase" id="RU361274"/>
    </source>
</evidence>
<evidence type="ECO:0000256" key="11">
    <source>
        <dbReference type="ARBA" id="ARBA00049893"/>
    </source>
</evidence>
<dbReference type="InterPro" id="IPR003730">
    <property type="entry name" value="Cu_polyphenol_OxRdtase"/>
</dbReference>
<dbReference type="PANTHER" id="PTHR30616:SF2">
    <property type="entry name" value="PURINE NUCLEOSIDE PHOSPHORYLASE LACC1"/>
    <property type="match status" value="1"/>
</dbReference>
<comment type="similarity">
    <text evidence="3 12">Belongs to the purine nucleoside phosphorylase YfiH/LACC1 family.</text>
</comment>
<organism evidence="13 14">
    <name type="scientific">Brachybacterium equifaecis</name>
    <dbReference type="NCBI Taxonomy" id="2910770"/>
    <lineage>
        <taxon>Bacteria</taxon>
        <taxon>Bacillati</taxon>
        <taxon>Actinomycetota</taxon>
        <taxon>Actinomycetes</taxon>
        <taxon>Micrococcales</taxon>
        <taxon>Dermabacteraceae</taxon>
        <taxon>Brachybacterium</taxon>
    </lineage>
</organism>
<evidence type="ECO:0000256" key="5">
    <source>
        <dbReference type="ARBA" id="ARBA00022723"/>
    </source>
</evidence>
<evidence type="ECO:0000256" key="1">
    <source>
        <dbReference type="ARBA" id="ARBA00000553"/>
    </source>
</evidence>
<evidence type="ECO:0000256" key="4">
    <source>
        <dbReference type="ARBA" id="ARBA00022679"/>
    </source>
</evidence>
<evidence type="ECO:0000313" key="14">
    <source>
        <dbReference type="Proteomes" id="UP001203761"/>
    </source>
</evidence>
<dbReference type="Pfam" id="PF02578">
    <property type="entry name" value="Cu-oxidase_4"/>
    <property type="match status" value="1"/>
</dbReference>
<dbReference type="InterPro" id="IPR011324">
    <property type="entry name" value="Cytotoxic_necrot_fac-like_cat"/>
</dbReference>
<evidence type="ECO:0000256" key="3">
    <source>
        <dbReference type="ARBA" id="ARBA00007353"/>
    </source>
</evidence>
<dbReference type="SUPFAM" id="SSF64438">
    <property type="entry name" value="CNF1/YfiH-like putative cysteine hydrolases"/>
    <property type="match status" value="1"/>
</dbReference>
<dbReference type="EMBL" id="JAKNCJ010000001">
    <property type="protein sequence ID" value="MCL6422042.1"/>
    <property type="molecule type" value="Genomic_DNA"/>
</dbReference>
<dbReference type="RefSeq" id="WP_249736204.1">
    <property type="nucleotide sequence ID" value="NZ_JAKNCJ010000001.1"/>
</dbReference>
<keyword evidence="7" id="KW-0862">Zinc</keyword>
<keyword evidence="14" id="KW-1185">Reference proteome</keyword>
<name>A0ABT0QWJ7_9MICO</name>
<proteinExistence type="inferred from homology"/>
<sequence length="251" mass="25606">MTQSPISARAPRLRGARALFTGRAGGVSAAPFDSLNLARHVGDDPEAVEANRALLAREIGLPLVFVEQVHSADVLVLRSGGARGEESSIATADALVTDRTDIALAIMVADCVPVLLSDPVAGVIGAAHAGRRGLLGGVLEATAAAMAALGADPARTEAAIGPAVCGRCYEVPEAMQEEAVAALPAARSTTRSGTPALDLPAGAAAALVRAGLAPERIDAGAPCTLEDERWFSYRRSARTGRFVGAIRRAGT</sequence>
<comment type="catalytic activity">
    <reaction evidence="11">
        <text>S-methyl-5'-thioadenosine + phosphate = 5-(methylsulfanyl)-alpha-D-ribose 1-phosphate + adenine</text>
        <dbReference type="Rhea" id="RHEA:11852"/>
        <dbReference type="ChEBI" id="CHEBI:16708"/>
        <dbReference type="ChEBI" id="CHEBI:17509"/>
        <dbReference type="ChEBI" id="CHEBI:43474"/>
        <dbReference type="ChEBI" id="CHEBI:58533"/>
        <dbReference type="EC" id="2.4.2.28"/>
    </reaction>
    <physiologicalReaction direction="left-to-right" evidence="11">
        <dbReference type="Rhea" id="RHEA:11853"/>
    </physiologicalReaction>
</comment>
<keyword evidence="6" id="KW-0378">Hydrolase</keyword>
<dbReference type="Gene3D" id="3.60.140.10">
    <property type="entry name" value="CNF1/YfiH-like putative cysteine hydrolases"/>
    <property type="match status" value="1"/>
</dbReference>
<dbReference type="InterPro" id="IPR038371">
    <property type="entry name" value="Cu_polyphenol_OxRdtase_sf"/>
</dbReference>
<dbReference type="PANTHER" id="PTHR30616">
    <property type="entry name" value="UNCHARACTERIZED PROTEIN YFIH"/>
    <property type="match status" value="1"/>
</dbReference>
<comment type="caution">
    <text evidence="13">The sequence shown here is derived from an EMBL/GenBank/DDBJ whole genome shotgun (WGS) entry which is preliminary data.</text>
</comment>
<evidence type="ECO:0000256" key="8">
    <source>
        <dbReference type="ARBA" id="ARBA00023008"/>
    </source>
</evidence>
<reference evidence="13" key="1">
    <citation type="submission" date="2022-02" db="EMBL/GenBank/DDBJ databases">
        <authorList>
            <person name="Lee M."/>
            <person name="Kim S.-J."/>
            <person name="Jung M.-Y."/>
        </authorList>
    </citation>
    <scope>NUCLEOTIDE SEQUENCE</scope>
    <source>
        <strain evidence="13">JHP9</strain>
    </source>
</reference>
<comment type="catalytic activity">
    <reaction evidence="10">
        <text>adenosine + phosphate = alpha-D-ribose 1-phosphate + adenine</text>
        <dbReference type="Rhea" id="RHEA:27642"/>
        <dbReference type="ChEBI" id="CHEBI:16335"/>
        <dbReference type="ChEBI" id="CHEBI:16708"/>
        <dbReference type="ChEBI" id="CHEBI:43474"/>
        <dbReference type="ChEBI" id="CHEBI:57720"/>
        <dbReference type="EC" id="2.4.2.1"/>
    </reaction>
    <physiologicalReaction direction="left-to-right" evidence="10">
        <dbReference type="Rhea" id="RHEA:27643"/>
    </physiologicalReaction>
</comment>
<keyword evidence="8" id="KW-0186">Copper</keyword>